<dbReference type="RefSeq" id="WP_058278438.1">
    <property type="nucleotide sequence ID" value="NZ_CYPU01000049.1"/>
</dbReference>
<dbReference type="Proteomes" id="UP000050783">
    <property type="component" value="Unassembled WGS sequence"/>
</dbReference>
<dbReference type="EMBL" id="CYPU01000049">
    <property type="protein sequence ID" value="CUH48961.1"/>
    <property type="molecule type" value="Genomic_DNA"/>
</dbReference>
<gene>
    <name evidence="1" type="ORF">RUA4292_03152</name>
</gene>
<name>A0A0P1EFR1_9RHOB</name>
<dbReference type="GeneID" id="55494316"/>
<sequence>MKRPTPMKFTRKPFAWTANVEGIGTVPVFHKRHNAAFNYQHDAKASPQFDAQMDALEATKRMILQIDASDDDLKCLGYVGGTSSTRNVATVYVVDNIQIDRVARTVSFGIVGAE</sequence>
<evidence type="ECO:0000313" key="2">
    <source>
        <dbReference type="Proteomes" id="UP000050783"/>
    </source>
</evidence>
<proteinExistence type="predicted"/>
<dbReference type="AlphaFoldDB" id="A0A0P1EFR1"/>
<organism evidence="1 2">
    <name type="scientific">Ruegeria atlantica</name>
    <dbReference type="NCBI Taxonomy" id="81569"/>
    <lineage>
        <taxon>Bacteria</taxon>
        <taxon>Pseudomonadati</taxon>
        <taxon>Pseudomonadota</taxon>
        <taxon>Alphaproteobacteria</taxon>
        <taxon>Rhodobacterales</taxon>
        <taxon>Roseobacteraceae</taxon>
        <taxon>Ruegeria</taxon>
    </lineage>
</organism>
<accession>A0A0P1EFR1</accession>
<protein>
    <submittedName>
        <fullName evidence="1">Uncharacterized protein</fullName>
    </submittedName>
</protein>
<evidence type="ECO:0000313" key="1">
    <source>
        <dbReference type="EMBL" id="CUH48961.1"/>
    </source>
</evidence>
<reference evidence="1 2" key="1">
    <citation type="submission" date="2015-09" db="EMBL/GenBank/DDBJ databases">
        <authorList>
            <consortium name="Swine Surveillance"/>
        </authorList>
    </citation>
    <scope>NUCLEOTIDE SEQUENCE [LARGE SCALE GENOMIC DNA]</scope>
    <source>
        <strain evidence="1 2">CECT 4292</strain>
    </source>
</reference>